<evidence type="ECO:0000256" key="1">
    <source>
        <dbReference type="SAM" id="MobiDB-lite"/>
    </source>
</evidence>
<proteinExistence type="predicted"/>
<sequence>MAYWWDCIQAPTTLKATLEFLTVLRTTLELRNAICDILLLTINKANKVVDTSKIGAFHELLDCATELRARIIGENASAEYETYKDLHHCCLKLHVCQGTYVVECDSSRGCSYIYYDDERNSPVCAFNIQTCAKKIVCILLEVLPEFYITLFAILARLWNDGTWYKLYINKSGPLCDALTSTGKIHESAGCPYAKVKQLSVGLNKADINSGVTGDQIEAVMLKLVGECGCLRTLINMMKSSDCASGWSSNYPSIGTLDKVSSWYKCTCVKRDDSVKTIKCTQRKPKPRCTPRRVPCNNRRRRNAGNAGSNTNASATTGHVDRVEGPSSSVSSSTATVASSNISSAVNTTQSTTSTHLGKRVSKNVPPFTNLISRIDGDATSTSPSISGAGTRFPYYKWNFDPNETYISEAPQNPTIYNVVAGSSQASNSSCAASGVAAGCLLVGCVGVGAAYGFNIGGFKTMVNSLF</sequence>
<feature type="compositionally biased region" description="Basic residues" evidence="1">
    <location>
        <begin position="280"/>
        <end position="290"/>
    </location>
</feature>
<dbReference type="GeneID" id="94197677"/>
<keyword evidence="3" id="KW-1185">Reference proteome</keyword>
<dbReference type="AlphaFoldDB" id="A0AAV4M156"/>
<gene>
    <name evidence="2" type="ORF">BcabD6B2_56320</name>
</gene>
<accession>A0AAV4M156</accession>
<organism evidence="2 3">
    <name type="scientific">Babesia caballi</name>
    <dbReference type="NCBI Taxonomy" id="5871"/>
    <lineage>
        <taxon>Eukaryota</taxon>
        <taxon>Sar</taxon>
        <taxon>Alveolata</taxon>
        <taxon>Apicomplexa</taxon>
        <taxon>Aconoidasida</taxon>
        <taxon>Piroplasmida</taxon>
        <taxon>Babesiidae</taxon>
        <taxon>Babesia</taxon>
    </lineage>
</organism>
<comment type="caution">
    <text evidence="2">The sequence shown here is derived from an EMBL/GenBank/DDBJ whole genome shotgun (WGS) entry which is preliminary data.</text>
</comment>
<name>A0AAV4M156_BABCB</name>
<dbReference type="RefSeq" id="XP_067718265.1">
    <property type="nucleotide sequence ID" value="XM_067862164.1"/>
</dbReference>
<evidence type="ECO:0000313" key="3">
    <source>
        <dbReference type="Proteomes" id="UP001497744"/>
    </source>
</evidence>
<dbReference type="EMBL" id="BPLF01000006">
    <property type="protein sequence ID" value="GIX66196.1"/>
    <property type="molecule type" value="Genomic_DNA"/>
</dbReference>
<evidence type="ECO:0000313" key="2">
    <source>
        <dbReference type="EMBL" id="GIX66196.1"/>
    </source>
</evidence>
<feature type="compositionally biased region" description="Low complexity" evidence="1">
    <location>
        <begin position="303"/>
        <end position="317"/>
    </location>
</feature>
<dbReference type="Proteomes" id="UP001497744">
    <property type="component" value="Unassembled WGS sequence"/>
</dbReference>
<feature type="region of interest" description="Disordered" evidence="1">
    <location>
        <begin position="280"/>
        <end position="362"/>
    </location>
</feature>
<reference evidence="2 3" key="1">
    <citation type="submission" date="2021-06" db="EMBL/GenBank/DDBJ databases">
        <title>Genome sequence of Babesia caballi.</title>
        <authorList>
            <person name="Yamagishi J."/>
            <person name="Kidaka T."/>
            <person name="Ochi A."/>
        </authorList>
    </citation>
    <scope>NUCLEOTIDE SEQUENCE [LARGE SCALE GENOMIC DNA]</scope>
    <source>
        <strain evidence="2">USDA-D6B2</strain>
    </source>
</reference>
<protein>
    <submittedName>
        <fullName evidence="2">Uncharacterized protein</fullName>
    </submittedName>
</protein>
<feature type="compositionally biased region" description="Low complexity" evidence="1">
    <location>
        <begin position="326"/>
        <end position="348"/>
    </location>
</feature>